<dbReference type="PANTHER" id="PTHR11895">
    <property type="entry name" value="TRANSAMIDASE"/>
    <property type="match status" value="1"/>
</dbReference>
<keyword evidence="3" id="KW-1185">Reference proteome</keyword>
<dbReference type="EMBL" id="JAEDAO010000001">
    <property type="protein sequence ID" value="MBK0393687.1"/>
    <property type="molecule type" value="Genomic_DNA"/>
</dbReference>
<evidence type="ECO:0000313" key="3">
    <source>
        <dbReference type="Proteomes" id="UP000617041"/>
    </source>
</evidence>
<feature type="domain" description="Amidase" evidence="1">
    <location>
        <begin position="25"/>
        <end position="458"/>
    </location>
</feature>
<sequence>MGELTDFDASQLSARIHARQVSCREVMQAFLERIHRINPAFNAIVNLAPDEALLALADERDAELARGESRGWLHGIPQAIKDLSETTGFPTTRGSPLLAKHRAPRDSVMVERMRAAGCIVVGRTNTPELGLGSHTFNELFGATRNAWDPAVSPGGSSGGAAVALAQRLLPVADGSDFMGSLRNPAGWNHVIGMRPTSGRVPLGPGPDVWVEQLGTEGPMGRTVDDVARLLQVQAGPDARVPLSLQSRFEWTPRADRASALRGLKVGWLGDLGGHLATEDGVLDACRGGLAHFEDAGAIVEDAALGVDPAPLWDCWLTWRRALVGPRVQALLALPNAREQIKPEALWEYEGSRELTFAQFHAASQQRTRWFHHLRRLFERWDVLALPVAQAWPFPVGQRWPQSVAGRAMDTYHRWMECTIYATLGALPAISLPAAFHPQRGWPMGVQLLAPHGADAFLLDVAAGYEAVRPDFFALRPPGA</sequence>
<dbReference type="AlphaFoldDB" id="A0A934Q3R7"/>
<accession>A0A934Q3R7</accession>
<dbReference type="InterPro" id="IPR036928">
    <property type="entry name" value="AS_sf"/>
</dbReference>
<name>A0A934Q3R7_9BURK</name>
<proteinExistence type="predicted"/>
<protein>
    <submittedName>
        <fullName evidence="2">Amidase</fullName>
        <ecNumber evidence="2">3.5.1.4</ecNumber>
    </submittedName>
</protein>
<dbReference type="PANTHER" id="PTHR11895:SF76">
    <property type="entry name" value="INDOLEACETAMIDE HYDROLASE"/>
    <property type="match status" value="1"/>
</dbReference>
<keyword evidence="2" id="KW-0378">Hydrolase</keyword>
<dbReference type="SUPFAM" id="SSF75304">
    <property type="entry name" value="Amidase signature (AS) enzymes"/>
    <property type="match status" value="1"/>
</dbReference>
<dbReference type="Pfam" id="PF01425">
    <property type="entry name" value="Amidase"/>
    <property type="match status" value="1"/>
</dbReference>
<reference evidence="2" key="1">
    <citation type="submission" date="2020-12" db="EMBL/GenBank/DDBJ databases">
        <title>Ramlibacter sp. nov., isolated from a freshwater alga, Cryptomonas.</title>
        <authorList>
            <person name="Kim H.M."/>
            <person name="Jeon C.O."/>
        </authorList>
    </citation>
    <scope>NUCLEOTIDE SEQUENCE</scope>
    <source>
        <strain evidence="2">CrO1</strain>
    </source>
</reference>
<organism evidence="2 3">
    <name type="scientific">Ramlibacter algicola</name>
    <dbReference type="NCBI Taxonomy" id="2795217"/>
    <lineage>
        <taxon>Bacteria</taxon>
        <taxon>Pseudomonadati</taxon>
        <taxon>Pseudomonadota</taxon>
        <taxon>Betaproteobacteria</taxon>
        <taxon>Burkholderiales</taxon>
        <taxon>Comamonadaceae</taxon>
        <taxon>Ramlibacter</taxon>
    </lineage>
</organism>
<dbReference type="InterPro" id="IPR023631">
    <property type="entry name" value="Amidase_dom"/>
</dbReference>
<dbReference type="InterPro" id="IPR000120">
    <property type="entry name" value="Amidase"/>
</dbReference>
<comment type="caution">
    <text evidence="2">The sequence shown here is derived from an EMBL/GenBank/DDBJ whole genome shotgun (WGS) entry which is preliminary data.</text>
</comment>
<dbReference type="NCBIfam" id="NF005686">
    <property type="entry name" value="PRK07486.1"/>
    <property type="match status" value="1"/>
</dbReference>
<dbReference type="RefSeq" id="WP_200788641.1">
    <property type="nucleotide sequence ID" value="NZ_JAEDAO010000001.1"/>
</dbReference>
<dbReference type="Proteomes" id="UP000617041">
    <property type="component" value="Unassembled WGS sequence"/>
</dbReference>
<evidence type="ECO:0000313" key="2">
    <source>
        <dbReference type="EMBL" id="MBK0393687.1"/>
    </source>
</evidence>
<evidence type="ECO:0000259" key="1">
    <source>
        <dbReference type="Pfam" id="PF01425"/>
    </source>
</evidence>
<dbReference type="EC" id="3.5.1.4" evidence="2"/>
<gene>
    <name evidence="2" type="ORF">I8E28_13900</name>
</gene>
<dbReference type="Gene3D" id="3.90.1300.10">
    <property type="entry name" value="Amidase signature (AS) domain"/>
    <property type="match status" value="1"/>
</dbReference>
<dbReference type="GO" id="GO:0004040">
    <property type="term" value="F:amidase activity"/>
    <property type="evidence" value="ECO:0007669"/>
    <property type="project" value="UniProtKB-EC"/>
</dbReference>